<dbReference type="InterPro" id="IPR013087">
    <property type="entry name" value="Znf_C2H2_type"/>
</dbReference>
<evidence type="ECO:0000256" key="3">
    <source>
        <dbReference type="ARBA" id="ARBA00022737"/>
    </source>
</evidence>
<evidence type="ECO:0000256" key="1">
    <source>
        <dbReference type="ARBA" id="ARBA00004123"/>
    </source>
</evidence>
<comment type="subcellular location">
    <subcellularLocation>
        <location evidence="1">Nucleus</location>
    </subcellularLocation>
</comment>
<evidence type="ECO:0000313" key="11">
    <source>
        <dbReference type="Proteomes" id="UP000094527"/>
    </source>
</evidence>
<dbReference type="PROSITE" id="PS50157">
    <property type="entry name" value="ZINC_FINGER_C2H2_2"/>
    <property type="match status" value="1"/>
</dbReference>
<evidence type="ECO:0000256" key="4">
    <source>
        <dbReference type="ARBA" id="ARBA00022771"/>
    </source>
</evidence>
<evidence type="ECO:0000259" key="9">
    <source>
        <dbReference type="PROSITE" id="PS50157"/>
    </source>
</evidence>
<keyword evidence="4 8" id="KW-0863">Zinc-finger</keyword>
<feature type="domain" description="C2H2-type" evidence="9">
    <location>
        <begin position="98"/>
        <end position="125"/>
    </location>
</feature>
<evidence type="ECO:0000256" key="7">
    <source>
        <dbReference type="ARBA" id="ARBA00023242"/>
    </source>
</evidence>
<dbReference type="PANTHER" id="PTHR16515:SF49">
    <property type="entry name" value="GASTRULA ZINC FINGER PROTEIN XLCGF49.1-LIKE-RELATED"/>
    <property type="match status" value="1"/>
</dbReference>
<name>A0A1D2MCL9_ORCCI</name>
<dbReference type="InterPro" id="IPR036236">
    <property type="entry name" value="Znf_C2H2_sf"/>
</dbReference>
<dbReference type="PROSITE" id="PS00028">
    <property type="entry name" value="ZINC_FINGER_C2H2_1"/>
    <property type="match status" value="1"/>
</dbReference>
<dbReference type="EMBL" id="LJIJ01001823">
    <property type="protein sequence ID" value="ODM90725.1"/>
    <property type="molecule type" value="Genomic_DNA"/>
</dbReference>
<keyword evidence="2" id="KW-0479">Metal-binding</keyword>
<dbReference type="GO" id="GO:0005634">
    <property type="term" value="C:nucleus"/>
    <property type="evidence" value="ECO:0007669"/>
    <property type="project" value="UniProtKB-SubCell"/>
</dbReference>
<dbReference type="GO" id="GO:0008270">
    <property type="term" value="F:zinc ion binding"/>
    <property type="evidence" value="ECO:0007669"/>
    <property type="project" value="UniProtKB-KW"/>
</dbReference>
<keyword evidence="6" id="KW-0238">DNA-binding</keyword>
<organism evidence="10 11">
    <name type="scientific">Orchesella cincta</name>
    <name type="common">Springtail</name>
    <name type="synonym">Podura cincta</name>
    <dbReference type="NCBI Taxonomy" id="48709"/>
    <lineage>
        <taxon>Eukaryota</taxon>
        <taxon>Metazoa</taxon>
        <taxon>Ecdysozoa</taxon>
        <taxon>Arthropoda</taxon>
        <taxon>Hexapoda</taxon>
        <taxon>Collembola</taxon>
        <taxon>Entomobryomorpha</taxon>
        <taxon>Entomobryoidea</taxon>
        <taxon>Orchesellidae</taxon>
        <taxon>Orchesellinae</taxon>
        <taxon>Orchesella</taxon>
    </lineage>
</organism>
<evidence type="ECO:0000256" key="6">
    <source>
        <dbReference type="ARBA" id="ARBA00023125"/>
    </source>
</evidence>
<keyword evidence="3" id="KW-0677">Repeat</keyword>
<comment type="caution">
    <text evidence="10">The sequence shown here is derived from an EMBL/GenBank/DDBJ whole genome shotgun (WGS) entry which is preliminary data.</text>
</comment>
<accession>A0A1D2MCL9</accession>
<evidence type="ECO:0000256" key="5">
    <source>
        <dbReference type="ARBA" id="ARBA00022833"/>
    </source>
</evidence>
<dbReference type="PANTHER" id="PTHR16515">
    <property type="entry name" value="PR DOMAIN ZINC FINGER PROTEIN"/>
    <property type="match status" value="1"/>
</dbReference>
<sequence length="151" mass="17518">MFSTSQNRNRHARIHTERKATNVTFVEGIWTKQNMERHLRIHTGERSFKCIVCGRHLVQNNPCNVTFGSPPENDPSNAKAFPTHDIRKQHEQTHNPMHQCCICEKKFATKGYLLRHTRSHTLEKPFDCSICGSEFKAFHVAKTSPIATYWN</sequence>
<dbReference type="GO" id="GO:0010468">
    <property type="term" value="P:regulation of gene expression"/>
    <property type="evidence" value="ECO:0007669"/>
    <property type="project" value="TreeGrafter"/>
</dbReference>
<gene>
    <name evidence="10" type="ORF">Ocin01_15957</name>
</gene>
<dbReference type="Gene3D" id="3.30.160.60">
    <property type="entry name" value="Classic Zinc Finger"/>
    <property type="match status" value="2"/>
</dbReference>
<evidence type="ECO:0000256" key="8">
    <source>
        <dbReference type="PROSITE-ProRule" id="PRU00042"/>
    </source>
</evidence>
<keyword evidence="11" id="KW-1185">Reference proteome</keyword>
<evidence type="ECO:0000256" key="2">
    <source>
        <dbReference type="ARBA" id="ARBA00022723"/>
    </source>
</evidence>
<dbReference type="Proteomes" id="UP000094527">
    <property type="component" value="Unassembled WGS sequence"/>
</dbReference>
<evidence type="ECO:0000313" key="10">
    <source>
        <dbReference type="EMBL" id="ODM90725.1"/>
    </source>
</evidence>
<dbReference type="InterPro" id="IPR050331">
    <property type="entry name" value="Zinc_finger"/>
</dbReference>
<keyword evidence="5" id="KW-0862">Zinc</keyword>
<dbReference type="STRING" id="48709.A0A1D2MCL9"/>
<dbReference type="GO" id="GO:0003677">
    <property type="term" value="F:DNA binding"/>
    <property type="evidence" value="ECO:0007669"/>
    <property type="project" value="UniProtKB-KW"/>
</dbReference>
<dbReference type="AlphaFoldDB" id="A0A1D2MCL9"/>
<dbReference type="SUPFAM" id="SSF57667">
    <property type="entry name" value="beta-beta-alpha zinc fingers"/>
    <property type="match status" value="2"/>
</dbReference>
<protein>
    <submittedName>
        <fullName evidence="10">Putative zinc finger protein</fullName>
    </submittedName>
</protein>
<proteinExistence type="predicted"/>
<dbReference type="OrthoDB" id="6077919at2759"/>
<reference evidence="10 11" key="1">
    <citation type="journal article" date="2016" name="Genome Biol. Evol.">
        <title>Gene Family Evolution Reflects Adaptation to Soil Environmental Stressors in the Genome of the Collembolan Orchesella cincta.</title>
        <authorList>
            <person name="Faddeeva-Vakhrusheva A."/>
            <person name="Derks M.F."/>
            <person name="Anvar S.Y."/>
            <person name="Agamennone V."/>
            <person name="Suring W."/>
            <person name="Smit S."/>
            <person name="van Straalen N.M."/>
            <person name="Roelofs D."/>
        </authorList>
    </citation>
    <scope>NUCLEOTIDE SEQUENCE [LARGE SCALE GENOMIC DNA]</scope>
    <source>
        <tissue evidence="10">Mixed pool</tissue>
    </source>
</reference>
<keyword evidence="7" id="KW-0539">Nucleus</keyword>